<reference evidence="2" key="1">
    <citation type="submission" date="2025-08" db="UniProtKB">
        <authorList>
            <consortium name="Ensembl"/>
        </authorList>
    </citation>
    <scope>IDENTIFICATION</scope>
</reference>
<dbReference type="SUPFAM" id="SSF54236">
    <property type="entry name" value="Ubiquitin-like"/>
    <property type="match status" value="1"/>
</dbReference>
<name>S4RP84_PETMA</name>
<organism evidence="2">
    <name type="scientific">Petromyzon marinus</name>
    <name type="common">Sea lamprey</name>
    <dbReference type="NCBI Taxonomy" id="7757"/>
    <lineage>
        <taxon>Eukaryota</taxon>
        <taxon>Metazoa</taxon>
        <taxon>Chordata</taxon>
        <taxon>Craniata</taxon>
        <taxon>Vertebrata</taxon>
        <taxon>Cyclostomata</taxon>
        <taxon>Hyperoartia</taxon>
        <taxon>Petromyzontiformes</taxon>
        <taxon>Petromyzontidae</taxon>
        <taxon>Petromyzon</taxon>
    </lineage>
</organism>
<proteinExistence type="predicted"/>
<evidence type="ECO:0000313" key="2">
    <source>
        <dbReference type="Ensembl" id="ENSPMAP00000007020.1"/>
    </source>
</evidence>
<dbReference type="AlphaFoldDB" id="S4RP84"/>
<accession>S4RP84</accession>
<dbReference type="STRING" id="7757.ENSPMAP00000007020"/>
<feature type="domain" description="PI3K-RBD" evidence="1">
    <location>
        <begin position="62"/>
        <end position="150"/>
    </location>
</feature>
<dbReference type="Pfam" id="PF00794">
    <property type="entry name" value="PI3K_rbd"/>
    <property type="match status" value="1"/>
</dbReference>
<dbReference type="InterPro" id="IPR000341">
    <property type="entry name" value="PI3K_Ras-bd_dom"/>
</dbReference>
<evidence type="ECO:0000259" key="1">
    <source>
        <dbReference type="PROSITE" id="PS51546"/>
    </source>
</evidence>
<protein>
    <recommendedName>
        <fullName evidence="1">PI3K-RBD domain-containing protein</fullName>
    </recommendedName>
</protein>
<dbReference type="Ensembl" id="ENSPMAT00000007051.1">
    <property type="protein sequence ID" value="ENSPMAP00000007020.1"/>
    <property type="gene ID" value="ENSPMAG00000006378.1"/>
</dbReference>
<dbReference type="GeneTree" id="ENSGT00940000157813"/>
<dbReference type="SMART" id="SM00144">
    <property type="entry name" value="PI3K_rbd"/>
    <property type="match status" value="1"/>
</dbReference>
<dbReference type="InterPro" id="IPR029071">
    <property type="entry name" value="Ubiquitin-like_domsf"/>
</dbReference>
<dbReference type="HOGENOM" id="CLU_793546_0_0_1"/>
<reference evidence="2" key="2">
    <citation type="submission" date="2025-09" db="UniProtKB">
        <authorList>
            <consortium name="Ensembl"/>
        </authorList>
    </citation>
    <scope>IDENTIFICATION</scope>
</reference>
<sequence length="350" mass="38629">SNLGDGSSEDALFKSSDRKNEEVASFCDMITKLREEHPHMSCSNLGFVLSPVLLERDLSKENVSVKVTIEMEGLQQPVTFTCDVSSPVELIVIQALCCTHDDLGKVVTSDYVLRVCGREEVLQSRQCLGSHEHIHLCRKFDTDIRLQLLHVSAMRHDLARTSEDDADPTDLQQHLHLYSHPLKHTVSRKGLSQLMDAYHNELDIFLQTKWEQHRGMERVAHATKAVCSALSHIETPDVTEAVQALRHAANRPRHTTIEVCPLNAGSRVEAPPSPGRAGSSGEVEAKAERLTAALYELVELYCAAFDADFLPGATEGVVARDAAVREAPGVADTLRFTLHAAHHVPAGWIT</sequence>
<dbReference type="PROSITE" id="PS51546">
    <property type="entry name" value="PI3K_RBD"/>
    <property type="match status" value="1"/>
</dbReference>
<dbReference type="Gene3D" id="3.10.20.90">
    <property type="entry name" value="Phosphatidylinositol 3-kinase Catalytic Subunit, Chain A, domain 1"/>
    <property type="match status" value="1"/>
</dbReference>